<name>A0A7W2R216_9FLAO</name>
<comment type="caution">
    <text evidence="1">The sequence shown here is derived from an EMBL/GenBank/DDBJ whole genome shotgun (WGS) entry which is preliminary data.</text>
</comment>
<keyword evidence="2" id="KW-1185">Reference proteome</keyword>
<dbReference type="AlphaFoldDB" id="A0A7W2R216"/>
<dbReference type="GO" id="GO:0016829">
    <property type="term" value="F:lyase activity"/>
    <property type="evidence" value="ECO:0007669"/>
    <property type="project" value="UniProtKB-KW"/>
</dbReference>
<organism evidence="1 2">
    <name type="scientific">Gelidibacter maritimus</name>
    <dbReference type="NCBI Taxonomy" id="2761487"/>
    <lineage>
        <taxon>Bacteria</taxon>
        <taxon>Pseudomonadati</taxon>
        <taxon>Bacteroidota</taxon>
        <taxon>Flavobacteriia</taxon>
        <taxon>Flavobacteriales</taxon>
        <taxon>Flavobacteriaceae</taxon>
        <taxon>Gelidibacter</taxon>
    </lineage>
</organism>
<dbReference type="Proteomes" id="UP000541857">
    <property type="component" value="Unassembled WGS sequence"/>
</dbReference>
<proteinExistence type="predicted"/>
<gene>
    <name evidence="1" type="ORF">H3Z82_01020</name>
</gene>
<evidence type="ECO:0000313" key="1">
    <source>
        <dbReference type="EMBL" id="MBA6151302.1"/>
    </source>
</evidence>
<evidence type="ECO:0000313" key="2">
    <source>
        <dbReference type="Proteomes" id="UP000541857"/>
    </source>
</evidence>
<dbReference type="EMBL" id="JACGLT010000001">
    <property type="protein sequence ID" value="MBA6151302.1"/>
    <property type="molecule type" value="Genomic_DNA"/>
</dbReference>
<reference evidence="1 2" key="1">
    <citation type="submission" date="2020-07" db="EMBL/GenBank/DDBJ databases">
        <title>Bacterium isolated from marine sediment.</title>
        <authorList>
            <person name="Shang D."/>
        </authorList>
    </citation>
    <scope>NUCLEOTIDE SEQUENCE [LARGE SCALE GENOMIC DNA]</scope>
    <source>
        <strain evidence="1 2">F6074</strain>
    </source>
</reference>
<sequence>MTTDQLYAELNYVDHSRANRLKYANLILEQPELIPELLSIVFKVDDKTSCKAAWILEFVCSENLEAFIPYLELFTENIYRVHLDSAVRPVAKICEYLTKAYYSKTEETVLKVLSDSHKDLIITACFDWMISDEKVATKAYSMNTLYLFGQDFDWIHPELTLILERDFHRQSAGFKARARQILTKIKKEYE</sequence>
<keyword evidence="1" id="KW-0456">Lyase</keyword>
<dbReference type="RefSeq" id="WP_182202017.1">
    <property type="nucleotide sequence ID" value="NZ_JACGLT010000001.1"/>
</dbReference>
<accession>A0A7W2R216</accession>
<protein>
    <submittedName>
        <fullName evidence="1">Adenylosuccinate lyase</fullName>
    </submittedName>
</protein>